<accession>A0A0A1MSH3</accession>
<dbReference type="EMBL" id="CDGG01000001">
    <property type="protein sequence ID" value="CEI82537.1"/>
    <property type="molecule type" value="Genomic_DNA"/>
</dbReference>
<dbReference type="OrthoDB" id="1090916at2"/>
<organism evidence="2 3">
    <name type="scientific">Oceanobacillus oncorhynchi</name>
    <dbReference type="NCBI Taxonomy" id="545501"/>
    <lineage>
        <taxon>Bacteria</taxon>
        <taxon>Bacillati</taxon>
        <taxon>Bacillota</taxon>
        <taxon>Bacilli</taxon>
        <taxon>Bacillales</taxon>
        <taxon>Bacillaceae</taxon>
        <taxon>Oceanobacillus</taxon>
    </lineage>
</organism>
<dbReference type="InterPro" id="IPR036457">
    <property type="entry name" value="PPM-type-like_dom_sf"/>
</dbReference>
<dbReference type="AlphaFoldDB" id="A0A0A1MSH3"/>
<evidence type="ECO:0000313" key="3">
    <source>
        <dbReference type="Proteomes" id="UP000040453"/>
    </source>
</evidence>
<protein>
    <submittedName>
        <fullName evidence="2">Stage II sporulation protein E (SpoIIE)</fullName>
    </submittedName>
</protein>
<reference evidence="2 3" key="1">
    <citation type="submission" date="2014-11" db="EMBL/GenBank/DDBJ databases">
        <authorList>
            <person name="Urmite Genomes Urmite Genomes"/>
        </authorList>
    </citation>
    <scope>NUCLEOTIDE SEQUENCE [LARGE SCALE GENOMIC DNA]</scope>
    <source>
        <strain evidence="2 3">Oc5</strain>
    </source>
</reference>
<gene>
    <name evidence="2" type="ORF">BN997_02405</name>
</gene>
<evidence type="ECO:0000313" key="2">
    <source>
        <dbReference type="EMBL" id="CEI82537.1"/>
    </source>
</evidence>
<dbReference type="InterPro" id="IPR001932">
    <property type="entry name" value="PPM-type_phosphatase-like_dom"/>
</dbReference>
<dbReference type="STRING" id="545501.BN997_02405"/>
<dbReference type="InterPro" id="IPR039248">
    <property type="entry name" value="Ptase_RsbX"/>
</dbReference>
<evidence type="ECO:0000259" key="1">
    <source>
        <dbReference type="SMART" id="SM00331"/>
    </source>
</evidence>
<dbReference type="Proteomes" id="UP000040453">
    <property type="component" value="Unassembled WGS sequence"/>
</dbReference>
<dbReference type="Gene3D" id="3.60.40.10">
    <property type="entry name" value="PPM-type phosphatase domain"/>
    <property type="match status" value="1"/>
</dbReference>
<dbReference type="SMART" id="SM00331">
    <property type="entry name" value="PP2C_SIG"/>
    <property type="match status" value="1"/>
</dbReference>
<sequence length="201" mass="22398">MISGKYVDVSVYQQSKKGNHLCGDSYFFIEEDHMFLGVLADGLGSGAIAKESSQAVIDIVKEHKFKTVKEIVDLCNKKLLGMRGAVMGILKLDFIDQTFTFSSIGNIGIIILERGCKKKRNIPSSGYLGSRYRGVKAMTEKLTDGTNFIVFSDGVKDKELSAYYFKDYNVEQITDTYAQHSDGTRQDDTTLLAIRYKGEKG</sequence>
<keyword evidence="3" id="KW-1185">Reference proteome</keyword>
<dbReference type="PANTHER" id="PTHR35801:SF1">
    <property type="entry name" value="PHOSPHOSERINE PHOSPHATASE RSBX"/>
    <property type="match status" value="1"/>
</dbReference>
<name>A0A0A1MSH3_9BACI</name>
<dbReference type="PANTHER" id="PTHR35801">
    <property type="entry name" value="PHOSPHOSERINE PHOSPHATASE RSBX"/>
    <property type="match status" value="1"/>
</dbReference>
<proteinExistence type="predicted"/>
<dbReference type="RefSeq" id="WP_042532440.1">
    <property type="nucleotide sequence ID" value="NZ_CAXOIH010000005.1"/>
</dbReference>
<dbReference type="SUPFAM" id="SSF81606">
    <property type="entry name" value="PP2C-like"/>
    <property type="match status" value="1"/>
</dbReference>
<feature type="domain" description="PPM-type phosphatase" evidence="1">
    <location>
        <begin position="6"/>
        <end position="196"/>
    </location>
</feature>